<comment type="caution">
    <text evidence="1">The sequence shown here is derived from an EMBL/GenBank/DDBJ whole genome shotgun (WGS) entry which is preliminary data.</text>
</comment>
<evidence type="ECO:0000313" key="1">
    <source>
        <dbReference type="EMBL" id="KAI8545653.1"/>
    </source>
</evidence>
<evidence type="ECO:0000313" key="2">
    <source>
        <dbReference type="Proteomes" id="UP001062846"/>
    </source>
</evidence>
<dbReference type="Proteomes" id="UP001062846">
    <property type="component" value="Chromosome 7"/>
</dbReference>
<proteinExistence type="predicted"/>
<organism evidence="1 2">
    <name type="scientific">Rhododendron molle</name>
    <name type="common">Chinese azalea</name>
    <name type="synonym">Azalea mollis</name>
    <dbReference type="NCBI Taxonomy" id="49168"/>
    <lineage>
        <taxon>Eukaryota</taxon>
        <taxon>Viridiplantae</taxon>
        <taxon>Streptophyta</taxon>
        <taxon>Embryophyta</taxon>
        <taxon>Tracheophyta</taxon>
        <taxon>Spermatophyta</taxon>
        <taxon>Magnoliopsida</taxon>
        <taxon>eudicotyledons</taxon>
        <taxon>Gunneridae</taxon>
        <taxon>Pentapetalae</taxon>
        <taxon>asterids</taxon>
        <taxon>Ericales</taxon>
        <taxon>Ericaceae</taxon>
        <taxon>Ericoideae</taxon>
        <taxon>Rhodoreae</taxon>
        <taxon>Rhododendron</taxon>
    </lineage>
</organism>
<protein>
    <submittedName>
        <fullName evidence="1">Uncharacterized protein</fullName>
    </submittedName>
</protein>
<keyword evidence="2" id="KW-1185">Reference proteome</keyword>
<reference evidence="1" key="1">
    <citation type="submission" date="2022-02" db="EMBL/GenBank/DDBJ databases">
        <title>Plant Genome Project.</title>
        <authorList>
            <person name="Zhang R.-G."/>
        </authorList>
    </citation>
    <scope>NUCLEOTIDE SEQUENCE</scope>
    <source>
        <strain evidence="1">AT1</strain>
    </source>
</reference>
<gene>
    <name evidence="1" type="ORF">RHMOL_Rhmol07G0056300</name>
</gene>
<sequence>MDQHNLLVGIHSGKDKVELLGIDLGEDKLADMPPREDMLVDMHLGEDTVMVGSHLGEDMLMVGSHPGEDNQAVGIPQEEDIQPVGNPEGDIPVEGIHKEGIFHPFPFKLKLMN</sequence>
<name>A0ACC0MZD4_RHOML</name>
<dbReference type="EMBL" id="CM046394">
    <property type="protein sequence ID" value="KAI8545653.1"/>
    <property type="molecule type" value="Genomic_DNA"/>
</dbReference>
<accession>A0ACC0MZD4</accession>